<protein>
    <submittedName>
        <fullName evidence="2">Uncharacterized protein</fullName>
    </submittedName>
</protein>
<keyword evidence="1" id="KW-0472">Membrane</keyword>
<accession>A0A976M6C6</accession>
<gene>
    <name evidence="2" type="ORF">MACJ_002484</name>
</gene>
<sequence>MVNIYLGNKDRQYEAYVSWGVNATIKVKKELYNKSKNFEIVKYKEHGYLVDEKDLSEKLYEEWKKISSCVIFYTNSGSSDVKQISGKNEVHVHKESERKFYRISFFSSKTGTNAKLYTDKWFPKNKDNVYIPEITSGSGCEYDGIIVYYSFSDDDPLLIECVKGPSEKTQYLRKDKDGFYWMKQLECYSDEKLLQQFDILKAQCQENITFLLHKNISYGYSVQVSEETKNSQDLIYNHTIYKHIPTDPKSSFALYYNSLFPIKDAPQDVQNKKNTHIEVYALDLSKELHLLVKFTENETPGTGSKEKYYSRNNKEGKEWENKVIPEEYSKNLGIILYGIYYTFSKSIIIQLEQRSNTQYSCKVVDNNSSDTGRPLDNENLKISVNEVSECIKENKYKCYVHTIQKLDEDLKSYDIAGLRLYNTQEIKLYKKNSVTENDREYLHYVPGMSTANKLYVYFDASDHKLLLVCYDSKAYKAIFKDDREKLVLETDFDQCDCTANKNIDEKLYDIKNKLESEQDTIPSNTSTVSNSDEGHSEPGFWEKNKTYILAGVGAGLVGIIAIIVGVVLYKKCVKVNAPVGSVTVT</sequence>
<keyword evidence="1" id="KW-1133">Transmembrane helix</keyword>
<evidence type="ECO:0000256" key="1">
    <source>
        <dbReference type="SAM" id="Phobius"/>
    </source>
</evidence>
<dbReference type="OrthoDB" id="272141at2759"/>
<dbReference type="EMBL" id="CP056066">
    <property type="protein sequence ID" value="UKJ89236.2"/>
    <property type="molecule type" value="Genomic_DNA"/>
</dbReference>
<evidence type="ECO:0000313" key="3">
    <source>
        <dbReference type="Proteomes" id="UP000244803"/>
    </source>
</evidence>
<dbReference type="AlphaFoldDB" id="A0A976M6C6"/>
<reference evidence="2" key="1">
    <citation type="submission" date="2022-07" db="EMBL/GenBank/DDBJ databases">
        <title>Evaluation of T. orientalis genome assembly methods using nanopore sequencing and analysis of variation between genomes.</title>
        <authorList>
            <person name="Yam J."/>
            <person name="Micallef M.L."/>
            <person name="Liu M."/>
            <person name="Djordjevic S.P."/>
            <person name="Bogema D.R."/>
            <person name="Jenkins C."/>
        </authorList>
    </citation>
    <scope>NUCLEOTIDE SEQUENCE</scope>
    <source>
        <strain evidence="2">Fish Creek</strain>
    </source>
</reference>
<name>A0A976M6C6_THEOR</name>
<feature type="transmembrane region" description="Helical" evidence="1">
    <location>
        <begin position="547"/>
        <end position="569"/>
    </location>
</feature>
<dbReference type="Proteomes" id="UP000244803">
    <property type="component" value="Chromosome 3"/>
</dbReference>
<proteinExistence type="predicted"/>
<keyword evidence="1" id="KW-0812">Transmembrane</keyword>
<organism evidence="2 3">
    <name type="scientific">Theileria orientalis</name>
    <dbReference type="NCBI Taxonomy" id="68886"/>
    <lineage>
        <taxon>Eukaryota</taxon>
        <taxon>Sar</taxon>
        <taxon>Alveolata</taxon>
        <taxon>Apicomplexa</taxon>
        <taxon>Aconoidasida</taxon>
        <taxon>Piroplasmida</taxon>
        <taxon>Theileriidae</taxon>
        <taxon>Theileria</taxon>
    </lineage>
</organism>
<evidence type="ECO:0000313" key="2">
    <source>
        <dbReference type="EMBL" id="UKJ89236.2"/>
    </source>
</evidence>